<comment type="caution">
    <text evidence="2">The sequence shown here is derived from an EMBL/GenBank/DDBJ whole genome shotgun (WGS) entry which is preliminary data.</text>
</comment>
<evidence type="ECO:0000313" key="3">
    <source>
        <dbReference type="Proteomes" id="UP000178935"/>
    </source>
</evidence>
<sequence>MENKQKHLEFIQNIIDRMAGNLFFLKGWVITIITALFAWSTQPINKEYIFIAYLIVIVFWILDGYFLSQERLFRSLYNHVRKLNEKDIDFSMDIEKYKSIDRNSWAYSMFSSTLLWFYGVLIFIMILITYLIN</sequence>
<evidence type="ECO:0000313" key="2">
    <source>
        <dbReference type="EMBL" id="OGZ88363.1"/>
    </source>
</evidence>
<organism evidence="2 3">
    <name type="scientific">Candidatus Staskawiczbacteria bacterium RIFOXYD1_FULL_32_13</name>
    <dbReference type="NCBI Taxonomy" id="1802234"/>
    <lineage>
        <taxon>Bacteria</taxon>
        <taxon>Candidatus Staskawicziibacteriota</taxon>
    </lineage>
</organism>
<name>A0A1G2JN29_9BACT</name>
<dbReference type="EMBL" id="MHPU01000026">
    <property type="protein sequence ID" value="OGZ88363.1"/>
    <property type="molecule type" value="Genomic_DNA"/>
</dbReference>
<protein>
    <submittedName>
        <fullName evidence="2">Uncharacterized protein</fullName>
    </submittedName>
</protein>
<feature type="transmembrane region" description="Helical" evidence="1">
    <location>
        <begin position="105"/>
        <end position="132"/>
    </location>
</feature>
<gene>
    <name evidence="2" type="ORF">A2561_02070</name>
</gene>
<keyword evidence="1" id="KW-1133">Transmembrane helix</keyword>
<dbReference type="AlphaFoldDB" id="A0A1G2JN29"/>
<dbReference type="Proteomes" id="UP000178935">
    <property type="component" value="Unassembled WGS sequence"/>
</dbReference>
<feature type="transmembrane region" description="Helical" evidence="1">
    <location>
        <begin position="21"/>
        <end position="42"/>
    </location>
</feature>
<proteinExistence type="predicted"/>
<reference evidence="2 3" key="1">
    <citation type="journal article" date="2016" name="Nat. Commun.">
        <title>Thousands of microbial genomes shed light on interconnected biogeochemical processes in an aquifer system.</title>
        <authorList>
            <person name="Anantharaman K."/>
            <person name="Brown C.T."/>
            <person name="Hug L.A."/>
            <person name="Sharon I."/>
            <person name="Castelle C.J."/>
            <person name="Probst A.J."/>
            <person name="Thomas B.C."/>
            <person name="Singh A."/>
            <person name="Wilkins M.J."/>
            <person name="Karaoz U."/>
            <person name="Brodie E.L."/>
            <person name="Williams K.H."/>
            <person name="Hubbard S.S."/>
            <person name="Banfield J.F."/>
        </authorList>
    </citation>
    <scope>NUCLEOTIDE SEQUENCE [LARGE SCALE GENOMIC DNA]</scope>
</reference>
<keyword evidence="1" id="KW-0812">Transmembrane</keyword>
<keyword evidence="1" id="KW-0472">Membrane</keyword>
<accession>A0A1G2JN29</accession>
<evidence type="ECO:0000256" key="1">
    <source>
        <dbReference type="SAM" id="Phobius"/>
    </source>
</evidence>
<feature type="transmembrane region" description="Helical" evidence="1">
    <location>
        <begin position="48"/>
        <end position="67"/>
    </location>
</feature>